<dbReference type="PANTHER" id="PTHR23079:SF14">
    <property type="entry name" value="RNA-DEPENDENT RNA POLYMERASE"/>
    <property type="match status" value="1"/>
</dbReference>
<dbReference type="GO" id="GO:0003723">
    <property type="term" value="F:RNA binding"/>
    <property type="evidence" value="ECO:0007669"/>
    <property type="project" value="UniProtKB-KW"/>
</dbReference>
<proteinExistence type="inferred from homology"/>
<sequence length="1421" mass="160344">MDRLRPIPSVHTTPVKPRAECTFIEDLNAKYRLGIEFPPLRLSPRKRREAQTTEAARRADDIRGLTHCLHYRSPEILLAVEQQFRNEAQSICSQWVPKPQAVPGLIPVTDAVPQATTAEQQQELQQCLLGLLQRAERDSPRRKLFVPTSDATTSFKGPAEKSSTRPTRRTFRKRLSDELEPHGDNPFAQDGPSDSKRARSALDQVPVREREPVSRPSRTFGRLGSRGDLFYRNNENDSFTSVATAVFSTTGRVGDDTLLSDSQLTQPFDDDENPDLKPGLISANTAFYIPVDPPSPSPVEQTDVLASDGAHNGPNSVLELGTSTVQGSHQAASVGPLAHMQAETAVTWETARDAAPGLLETGPLARQQQSIPELPVRRSHLADPPQLDLPSSEMPFRDVLRRSQDELSIISSFTSSYHVDFEPGNPVVGQNSSLDARLRDSWHFSIIINIAQAKLPESLINAPLPIIWEVTRAALHCGVELADLEINYNDGWRDQMIFNQELRNHPAFIAASKPLPGMCDPRAWKAAFSTFRHNGRTVTLVMEAKANPDNKGPLFLFSLEPLKFDLGHRLCRRFGADRFLEVIFPAPSTVSKDAETVDRVNRWLLQVPHVVLSRVWRAFFLKDAKKQIKEDQFNWVRKTYVQQYRVYFFCEDGANFVHRKRHVHFPPKEQAYNVETRTKMGLSRLLEWAIGLSRSKSQKSLKLFSRLALSLTPTTATVVLQKEEIICHEEDILSPTGNIMNDGIGRMSGTLAQKIRDKLGLDATPSGFQGRMGSAKGFWIVDVDTYDEKDGEVWIETYPSQRKWECDFEDEDHRTFEVKSYSRELRSAALNKQFITVLEDRAINRNRMRETLAELLRRAVSEELGAQMLAANDPMALQRWASLSPSARADRILHGEVEFLAGLPNADEEIIKFLLDGGFRVSELKFLRELVYKVAKRRQEKLQEKLKVQVPRSTYAYMVVDFSGLLQENEVHIGFSSRFQSDGESKTLLHGIPILVARAPAHFPSDIQKVKAVYKPELSHLTDVIVFSSQGNVPLADLLSGGDYDGDQAWVCWDPDIVNNFRNAPVPTQPDLIEDGYLHVDHDTFDQTLTRYENRLEVALSHFLHQSFVFSMQGDLLGQCTNYKEKLCYRTNKISDESAVLLSTLVSKLVDRAKQGITFTQKDWQGLIKAKGLPNIWALEEPAYMKSDCSGHDKHILDWLKFKVIKPKIAEELTELESSLGDAHHWDKDLAFYYDELEVLKAKSRTYDGLLTKLSKDLHGIHSKWKEIQGNHQIGYHEKVNKVYQAYLDVKPHQSALKTHAKTYLYGTDENAPDGVSRWGLIKASCLFKLFYQKGAKFAFTMAGAQLQRIKAERCAARNPGTASSRPSASVVAEMYACHRPDNKIIDALMARKGMGGYCESLADIHEEHFFDAEGNEIDDA</sequence>
<dbReference type="InterPro" id="IPR007855">
    <property type="entry name" value="RDRP"/>
</dbReference>
<keyword evidence="1" id="KW-0808">Transferase</keyword>
<protein>
    <recommendedName>
        <fullName evidence="1">RNA-dependent RNA polymerase</fullName>
        <ecNumber evidence="1">2.7.7.48</ecNumber>
    </recommendedName>
</protein>
<evidence type="ECO:0000256" key="1">
    <source>
        <dbReference type="RuleBase" id="RU363098"/>
    </source>
</evidence>
<dbReference type="PANTHER" id="PTHR23079">
    <property type="entry name" value="RNA-DEPENDENT RNA POLYMERASE"/>
    <property type="match status" value="1"/>
</dbReference>
<accession>A0A084G5S8</accession>
<feature type="compositionally biased region" description="Basic and acidic residues" evidence="2">
    <location>
        <begin position="174"/>
        <end position="183"/>
    </location>
</feature>
<evidence type="ECO:0000256" key="2">
    <source>
        <dbReference type="SAM" id="MobiDB-lite"/>
    </source>
</evidence>
<dbReference type="EMBL" id="JOWA01000099">
    <property type="protein sequence ID" value="KEZ42690.1"/>
    <property type="molecule type" value="Genomic_DNA"/>
</dbReference>
<dbReference type="OrthoDB" id="10055769at2759"/>
<dbReference type="HOGENOM" id="CLU_002322_1_1_1"/>
<dbReference type="InterPro" id="IPR057596">
    <property type="entry name" value="RDRP_core"/>
</dbReference>
<feature type="domain" description="RDRP core" evidence="3">
    <location>
        <begin position="559"/>
        <end position="1204"/>
    </location>
</feature>
<dbReference type="Gene3D" id="1.10.8.790">
    <property type="entry name" value="RNA-dependent RNA polymerase, slab domain, helical subdomain-like"/>
    <property type="match status" value="1"/>
</dbReference>
<evidence type="ECO:0000313" key="4">
    <source>
        <dbReference type="EMBL" id="KEZ42690.1"/>
    </source>
</evidence>
<dbReference type="EC" id="2.7.7.48" evidence="1"/>
<dbReference type="Pfam" id="PF05183">
    <property type="entry name" value="RdRP"/>
    <property type="match status" value="1"/>
</dbReference>
<dbReference type="RefSeq" id="XP_016642489.1">
    <property type="nucleotide sequence ID" value="XM_016788173.1"/>
</dbReference>
<reference evidence="4 5" key="1">
    <citation type="journal article" date="2014" name="Genome Announc.">
        <title>Draft genome sequence of the pathogenic fungus Scedosporium apiospermum.</title>
        <authorList>
            <person name="Vandeputte P."/>
            <person name="Ghamrawi S."/>
            <person name="Rechenmann M."/>
            <person name="Iltis A."/>
            <person name="Giraud S."/>
            <person name="Fleury M."/>
            <person name="Thornton C."/>
            <person name="Delhaes L."/>
            <person name="Meyer W."/>
            <person name="Papon N."/>
            <person name="Bouchara J.P."/>
        </authorList>
    </citation>
    <scope>NUCLEOTIDE SEQUENCE [LARGE SCALE GENOMIC DNA]</scope>
    <source>
        <strain evidence="4 5">IHEM 14462</strain>
    </source>
</reference>
<dbReference type="GeneID" id="27725019"/>
<feature type="region of interest" description="Disordered" evidence="2">
    <location>
        <begin position="139"/>
        <end position="220"/>
    </location>
</feature>
<keyword evidence="1" id="KW-0548">Nucleotidyltransferase</keyword>
<keyword evidence="5" id="KW-1185">Reference proteome</keyword>
<keyword evidence="1" id="KW-0696">RNA-directed RNA polymerase</keyword>
<dbReference type="KEGG" id="sapo:SAPIO_CDS5947"/>
<name>A0A084G5S8_PSEDA</name>
<dbReference type="Proteomes" id="UP000028545">
    <property type="component" value="Unassembled WGS sequence"/>
</dbReference>
<gene>
    <name evidence="4" type="ORF">SAPIO_CDS5947</name>
</gene>
<comment type="caution">
    <text evidence="4">The sequence shown here is derived from an EMBL/GenBank/DDBJ whole genome shotgun (WGS) entry which is preliminary data.</text>
</comment>
<evidence type="ECO:0000259" key="3">
    <source>
        <dbReference type="Pfam" id="PF05183"/>
    </source>
</evidence>
<dbReference type="GO" id="GO:0031380">
    <property type="term" value="C:nuclear RNA-directed RNA polymerase complex"/>
    <property type="evidence" value="ECO:0007669"/>
    <property type="project" value="TreeGrafter"/>
</dbReference>
<organism evidence="4 5">
    <name type="scientific">Pseudallescheria apiosperma</name>
    <name type="common">Scedosporium apiospermum</name>
    <dbReference type="NCBI Taxonomy" id="563466"/>
    <lineage>
        <taxon>Eukaryota</taxon>
        <taxon>Fungi</taxon>
        <taxon>Dikarya</taxon>
        <taxon>Ascomycota</taxon>
        <taxon>Pezizomycotina</taxon>
        <taxon>Sordariomycetes</taxon>
        <taxon>Hypocreomycetidae</taxon>
        <taxon>Microascales</taxon>
        <taxon>Microascaceae</taxon>
        <taxon>Scedosporium</taxon>
    </lineage>
</organism>
<comment type="similarity">
    <text evidence="1">Belongs to the RdRP family.</text>
</comment>
<comment type="catalytic activity">
    <reaction evidence="1">
        <text>RNA(n) + a ribonucleoside 5'-triphosphate = RNA(n+1) + diphosphate</text>
        <dbReference type="Rhea" id="RHEA:21248"/>
        <dbReference type="Rhea" id="RHEA-COMP:14527"/>
        <dbReference type="Rhea" id="RHEA-COMP:17342"/>
        <dbReference type="ChEBI" id="CHEBI:33019"/>
        <dbReference type="ChEBI" id="CHEBI:61557"/>
        <dbReference type="ChEBI" id="CHEBI:140395"/>
        <dbReference type="EC" id="2.7.7.48"/>
    </reaction>
</comment>
<dbReference type="VEuPathDB" id="FungiDB:SAPIO_CDS5947"/>
<keyword evidence="1" id="KW-0694">RNA-binding</keyword>
<dbReference type="GO" id="GO:0003968">
    <property type="term" value="F:RNA-directed RNA polymerase activity"/>
    <property type="evidence" value="ECO:0007669"/>
    <property type="project" value="UniProtKB-KW"/>
</dbReference>
<dbReference type="GO" id="GO:0030422">
    <property type="term" value="P:siRNA processing"/>
    <property type="evidence" value="ECO:0007669"/>
    <property type="project" value="TreeGrafter"/>
</dbReference>
<evidence type="ECO:0000313" key="5">
    <source>
        <dbReference type="Proteomes" id="UP000028545"/>
    </source>
</evidence>
<dbReference type="OMA" id="VHFGFSN"/>